<reference evidence="1" key="1">
    <citation type="submission" date="2024-09" db="EMBL/GenBank/DDBJ databases">
        <title>Black Yeasts Isolated from many extreme environments.</title>
        <authorList>
            <person name="Coleine C."/>
            <person name="Stajich J.E."/>
            <person name="Selbmann L."/>
        </authorList>
    </citation>
    <scope>NUCLEOTIDE SEQUENCE</scope>
    <source>
        <strain evidence="1">CCFEE 5737</strain>
    </source>
</reference>
<evidence type="ECO:0000313" key="1">
    <source>
        <dbReference type="EMBL" id="KAK3044506.1"/>
    </source>
</evidence>
<comment type="caution">
    <text evidence="1">The sequence shown here is derived from an EMBL/GenBank/DDBJ whole genome shotgun (WGS) entry which is preliminary data.</text>
</comment>
<gene>
    <name evidence="1" type="ORF">LTS18_001117</name>
</gene>
<dbReference type="EMBL" id="JAWDJW010011853">
    <property type="protein sequence ID" value="KAK3044506.1"/>
    <property type="molecule type" value="Genomic_DNA"/>
</dbReference>
<name>A0ACC3CU36_9PEZI</name>
<organism evidence="1 2">
    <name type="scientific">Coniosporium uncinatum</name>
    <dbReference type="NCBI Taxonomy" id="93489"/>
    <lineage>
        <taxon>Eukaryota</taxon>
        <taxon>Fungi</taxon>
        <taxon>Dikarya</taxon>
        <taxon>Ascomycota</taxon>
        <taxon>Pezizomycotina</taxon>
        <taxon>Dothideomycetes</taxon>
        <taxon>Dothideomycetes incertae sedis</taxon>
        <taxon>Coniosporium</taxon>
    </lineage>
</organism>
<protein>
    <submittedName>
        <fullName evidence="1">Uncharacterized protein</fullName>
    </submittedName>
</protein>
<proteinExistence type="predicted"/>
<sequence>MSDFEFQAARKVAMSVSPSPEPERSSKRKREAQDDDAGSVPAKKSKKKRKAKKPKDIEEDDLDETLGINRAYSHMDPRLIADTIASRTKRFQPNLSFVELEDIHIPERAILDTSLAEQQRDLEHLPEFLEKFAAGGEKKLKSAPKEKGVPHTLVLASAGLRAADLTR</sequence>
<dbReference type="Proteomes" id="UP001186974">
    <property type="component" value="Unassembled WGS sequence"/>
</dbReference>
<accession>A0ACC3CU36</accession>
<evidence type="ECO:0000313" key="2">
    <source>
        <dbReference type="Proteomes" id="UP001186974"/>
    </source>
</evidence>
<keyword evidence="2" id="KW-1185">Reference proteome</keyword>